<dbReference type="InterPro" id="IPR016087">
    <property type="entry name" value="Chalcone_isomerase"/>
</dbReference>
<dbReference type="RefSeq" id="WP_286336576.1">
    <property type="nucleotide sequence ID" value="NZ_AP027370.1"/>
</dbReference>
<keyword evidence="1" id="KW-0732">Signal</keyword>
<gene>
    <name evidence="3" type="ORF">HCR_19400</name>
</gene>
<evidence type="ECO:0000313" key="4">
    <source>
        <dbReference type="Proteomes" id="UP001321445"/>
    </source>
</evidence>
<dbReference type="Proteomes" id="UP001321445">
    <property type="component" value="Chromosome"/>
</dbReference>
<feature type="signal peptide" evidence="1">
    <location>
        <begin position="1"/>
        <end position="18"/>
    </location>
</feature>
<organism evidence="3 4">
    <name type="scientific">Hydrogenimonas cancrithermarum</name>
    <dbReference type="NCBI Taxonomy" id="2993563"/>
    <lineage>
        <taxon>Bacteria</taxon>
        <taxon>Pseudomonadati</taxon>
        <taxon>Campylobacterota</taxon>
        <taxon>Epsilonproteobacteria</taxon>
        <taxon>Campylobacterales</taxon>
        <taxon>Hydrogenimonadaceae</taxon>
        <taxon>Hydrogenimonas</taxon>
    </lineage>
</organism>
<evidence type="ECO:0000256" key="1">
    <source>
        <dbReference type="SAM" id="SignalP"/>
    </source>
</evidence>
<proteinExistence type="predicted"/>
<dbReference type="SUPFAM" id="SSF54626">
    <property type="entry name" value="Chalcone isomerase"/>
    <property type="match status" value="1"/>
</dbReference>
<reference evidence="3 4" key="1">
    <citation type="submission" date="2023-03" db="EMBL/GenBank/DDBJ databases">
        <title>Description of Hydrogenimonas sp. ISO32.</title>
        <authorList>
            <person name="Mino S."/>
            <person name="Fukazawa S."/>
            <person name="Sawabe T."/>
        </authorList>
    </citation>
    <scope>NUCLEOTIDE SEQUENCE [LARGE SCALE GENOMIC DNA]</scope>
    <source>
        <strain evidence="3 4">ISO32</strain>
    </source>
</reference>
<dbReference type="InterPro" id="IPR016088">
    <property type="entry name" value="Chalcone_isomerase_3-sand"/>
</dbReference>
<dbReference type="Gene3D" id="3.50.70.10">
    <property type="match status" value="1"/>
</dbReference>
<dbReference type="EMBL" id="AP027370">
    <property type="protein sequence ID" value="BDY13628.1"/>
    <property type="molecule type" value="Genomic_DNA"/>
</dbReference>
<protein>
    <recommendedName>
        <fullName evidence="2">Chalcone isomerase domain-containing protein</fullName>
    </recommendedName>
</protein>
<feature type="domain" description="Chalcone isomerase" evidence="2">
    <location>
        <begin position="22"/>
        <end position="183"/>
    </location>
</feature>
<evidence type="ECO:0000259" key="2">
    <source>
        <dbReference type="Pfam" id="PF16036"/>
    </source>
</evidence>
<accession>A0ABM8FMK6</accession>
<evidence type="ECO:0000313" key="3">
    <source>
        <dbReference type="EMBL" id="BDY13628.1"/>
    </source>
</evidence>
<dbReference type="Pfam" id="PF16036">
    <property type="entry name" value="Chalcone_3"/>
    <property type="match status" value="1"/>
</dbReference>
<dbReference type="InterPro" id="IPR036298">
    <property type="entry name" value="Chalcone_isomerase_sf"/>
</dbReference>
<sequence>MIRRVVIAIMVLSFGLSAATAGDTVFENEIVADGIPLKLNGSGVREKFWIDLYAVGLYLPKKERDAQKILEAKEPQLLRLVIVSSFISDKTMRKGIMEGFEKATGGDLAPLKSRIAKFVESFADRIEKGDVFELFYRPGSGLLIVKNGKEVETIEGDDFKRALFAIWLGDKPAQKRLKENLLGK</sequence>
<feature type="chain" id="PRO_5047163068" description="Chalcone isomerase domain-containing protein" evidence="1">
    <location>
        <begin position="19"/>
        <end position="184"/>
    </location>
</feature>
<keyword evidence="4" id="KW-1185">Reference proteome</keyword>
<name>A0ABM8FMK6_9BACT</name>